<reference evidence="1" key="1">
    <citation type="submission" date="2014-05" db="EMBL/GenBank/DDBJ databases">
        <authorList>
            <person name="Chronopoulou M."/>
        </authorList>
    </citation>
    <scope>NUCLEOTIDE SEQUENCE</scope>
    <source>
        <tissue evidence="1">Whole organism</tissue>
    </source>
</reference>
<dbReference type="AlphaFoldDB" id="A0A0K2TWC6"/>
<protein>
    <submittedName>
        <fullName evidence="1">Uncharacterized protein</fullName>
    </submittedName>
</protein>
<dbReference type="EMBL" id="HACA01012325">
    <property type="protein sequence ID" value="CDW29686.1"/>
    <property type="molecule type" value="Transcribed_RNA"/>
</dbReference>
<proteinExistence type="predicted"/>
<sequence length="53" mass="6044">MYSVVSTVVLLGLPDQVGVTIDYSTLIEQKILLLKKKLLRQVIRILIYIITTK</sequence>
<organism evidence="1">
    <name type="scientific">Lepeophtheirus salmonis</name>
    <name type="common">Salmon louse</name>
    <name type="synonym">Caligus salmonis</name>
    <dbReference type="NCBI Taxonomy" id="72036"/>
    <lineage>
        <taxon>Eukaryota</taxon>
        <taxon>Metazoa</taxon>
        <taxon>Ecdysozoa</taxon>
        <taxon>Arthropoda</taxon>
        <taxon>Crustacea</taxon>
        <taxon>Multicrustacea</taxon>
        <taxon>Hexanauplia</taxon>
        <taxon>Copepoda</taxon>
        <taxon>Siphonostomatoida</taxon>
        <taxon>Caligidae</taxon>
        <taxon>Lepeophtheirus</taxon>
    </lineage>
</organism>
<evidence type="ECO:0000313" key="1">
    <source>
        <dbReference type="EMBL" id="CDW29686.1"/>
    </source>
</evidence>
<name>A0A0K2TWC6_LEPSM</name>
<accession>A0A0K2TWC6</accession>